<dbReference type="AlphaFoldDB" id="A0A1A8RRT8"/>
<organism evidence="2">
    <name type="scientific">Nothobranchius rachovii</name>
    <name type="common">bluefin notho</name>
    <dbReference type="NCBI Taxonomy" id="451742"/>
    <lineage>
        <taxon>Eukaryota</taxon>
        <taxon>Metazoa</taxon>
        <taxon>Chordata</taxon>
        <taxon>Craniata</taxon>
        <taxon>Vertebrata</taxon>
        <taxon>Euteleostomi</taxon>
        <taxon>Actinopterygii</taxon>
        <taxon>Neopterygii</taxon>
        <taxon>Teleostei</taxon>
        <taxon>Neoteleostei</taxon>
        <taxon>Acanthomorphata</taxon>
        <taxon>Ovalentaria</taxon>
        <taxon>Atherinomorphae</taxon>
        <taxon>Cyprinodontiformes</taxon>
        <taxon>Nothobranchiidae</taxon>
        <taxon>Nothobranchius</taxon>
    </lineage>
</organism>
<dbReference type="Gene3D" id="3.30.420.10">
    <property type="entry name" value="Ribonuclease H-like superfamily/Ribonuclease H"/>
    <property type="match status" value="1"/>
</dbReference>
<sequence length="141" mass="15191">MAKDTKEFTKACEVCARSKSLPSPPCGTLQPLPVPKLLWSHIGLDFVTGLPTADLDTILTIIDCFSKAVHLVALPGLPTTKRTAELVLEHVVRLHRFPTDLVSDRGPQFTSCMWTAFCCLVGATTSLSSGYSLSPVCPHPA</sequence>
<proteinExistence type="predicted"/>
<reference evidence="2" key="2">
    <citation type="submission" date="2016-06" db="EMBL/GenBank/DDBJ databases">
        <title>The genome of a short-lived fish provides insights into sex chromosome evolution and the genetic control of aging.</title>
        <authorList>
            <person name="Reichwald K."/>
            <person name="Felder M."/>
            <person name="Petzold A."/>
            <person name="Koch P."/>
            <person name="Groth M."/>
            <person name="Platzer M."/>
        </authorList>
    </citation>
    <scope>NUCLEOTIDE SEQUENCE</scope>
    <source>
        <tissue evidence="2">Brain</tissue>
    </source>
</reference>
<dbReference type="InterPro" id="IPR012337">
    <property type="entry name" value="RNaseH-like_sf"/>
</dbReference>
<dbReference type="SUPFAM" id="SSF53098">
    <property type="entry name" value="Ribonuclease H-like"/>
    <property type="match status" value="1"/>
</dbReference>
<dbReference type="PANTHER" id="PTHR37984">
    <property type="entry name" value="PROTEIN CBG26694"/>
    <property type="match status" value="1"/>
</dbReference>
<evidence type="ECO:0000259" key="1">
    <source>
        <dbReference type="PROSITE" id="PS50994"/>
    </source>
</evidence>
<dbReference type="PROSITE" id="PS50994">
    <property type="entry name" value="INTEGRASE"/>
    <property type="match status" value="1"/>
</dbReference>
<dbReference type="InterPro" id="IPR036397">
    <property type="entry name" value="RNaseH_sf"/>
</dbReference>
<gene>
    <name evidence="2" type="primary">CU459095.1</name>
</gene>
<dbReference type="InterPro" id="IPR001584">
    <property type="entry name" value="Integrase_cat-core"/>
</dbReference>
<dbReference type="PANTHER" id="PTHR37984:SF15">
    <property type="entry name" value="INTEGRASE CATALYTIC DOMAIN-CONTAINING PROTEIN"/>
    <property type="match status" value="1"/>
</dbReference>
<accession>A0A1A8RRT8</accession>
<protein>
    <recommendedName>
        <fullName evidence="1">Integrase catalytic domain-containing protein</fullName>
    </recommendedName>
</protein>
<dbReference type="InterPro" id="IPR050951">
    <property type="entry name" value="Retrovirus_Pol_polyprotein"/>
</dbReference>
<dbReference type="GO" id="GO:0015074">
    <property type="term" value="P:DNA integration"/>
    <property type="evidence" value="ECO:0007669"/>
    <property type="project" value="InterPro"/>
</dbReference>
<evidence type="ECO:0000313" key="2">
    <source>
        <dbReference type="EMBL" id="SBS08432.1"/>
    </source>
</evidence>
<dbReference type="GO" id="GO:0003676">
    <property type="term" value="F:nucleic acid binding"/>
    <property type="evidence" value="ECO:0007669"/>
    <property type="project" value="InterPro"/>
</dbReference>
<reference evidence="2" key="1">
    <citation type="submission" date="2016-05" db="EMBL/GenBank/DDBJ databases">
        <authorList>
            <person name="Lavstsen T."/>
            <person name="Jespersen J.S."/>
        </authorList>
    </citation>
    <scope>NUCLEOTIDE SEQUENCE</scope>
    <source>
        <tissue evidence="2">Brain</tissue>
    </source>
</reference>
<dbReference type="EMBL" id="HAEH01018916">
    <property type="protein sequence ID" value="SBS08432.1"/>
    <property type="molecule type" value="Transcribed_RNA"/>
</dbReference>
<feature type="domain" description="Integrase catalytic" evidence="1">
    <location>
        <begin position="29"/>
        <end position="141"/>
    </location>
</feature>
<name>A0A1A8RRT8_9TELE</name>